<dbReference type="GO" id="GO:0004181">
    <property type="term" value="F:metallocarboxypeptidase activity"/>
    <property type="evidence" value="ECO:0007669"/>
    <property type="project" value="InterPro"/>
</dbReference>
<dbReference type="Proteomes" id="UP000318571">
    <property type="component" value="Chromosome 12"/>
</dbReference>
<dbReference type="SUPFAM" id="SSF53187">
    <property type="entry name" value="Zn-dependent exopeptidases"/>
    <property type="match status" value="1"/>
</dbReference>
<evidence type="ECO:0000256" key="2">
    <source>
        <dbReference type="ARBA" id="ARBA00005988"/>
    </source>
</evidence>
<comment type="caution">
    <text evidence="5">The sequence shown here is derived from an EMBL/GenBank/DDBJ whole genome shotgun (WGS) entry which is preliminary data.</text>
</comment>
<gene>
    <name evidence="5" type="ORF">TCAL_15413</name>
</gene>
<feature type="non-terminal residue" evidence="5">
    <location>
        <position position="1"/>
    </location>
</feature>
<dbReference type="Gene3D" id="3.40.630.10">
    <property type="entry name" value="Zn peptidases"/>
    <property type="match status" value="1"/>
</dbReference>
<evidence type="ECO:0000259" key="4">
    <source>
        <dbReference type="PROSITE" id="PS52035"/>
    </source>
</evidence>
<comment type="similarity">
    <text evidence="2 3">Belongs to the peptidase M14 family.</text>
</comment>
<dbReference type="AlphaFoldDB" id="A0A553PRG2"/>
<name>A0A553PRG2_TIGCA</name>
<evidence type="ECO:0000313" key="6">
    <source>
        <dbReference type="Proteomes" id="UP000318571"/>
    </source>
</evidence>
<evidence type="ECO:0000313" key="5">
    <source>
        <dbReference type="EMBL" id="TRY80265.1"/>
    </source>
</evidence>
<sequence length="306" mass="34936">FAKSWFANETCVLSSHHRVQHIRSFPTEPEVFYEVSGKEAQPRPLGEDHGAVVFEYNVTSSVSYFSRSVAAPTADSPSEYPSDLPKLPNTLRFESRFESGNLAKAIRITESYYELYLPDMTYRFSIVNFNKPDSLYTCGMRPVLYSELEAEKHYVGWSRVGSNIRYYRNEAYDEDEGCTYTLTFSLTFPHDNDTSCSLRKTQYYFASLISDLQDDLGAIQENENRAKVCSQKLLCNSLAGNNVYILTITAPAHQEVLKQRSVIFLSARVHPGESPSSWIMRGILHFLTGESQVAEDLRQRFIFKVT</sequence>
<dbReference type="Gene3D" id="2.60.40.3120">
    <property type="match status" value="2"/>
</dbReference>
<protein>
    <recommendedName>
        <fullName evidence="4">Peptidase M14 domain-containing protein</fullName>
    </recommendedName>
</protein>
<organism evidence="5 6">
    <name type="scientific">Tigriopus californicus</name>
    <name type="common">Marine copepod</name>
    <dbReference type="NCBI Taxonomy" id="6832"/>
    <lineage>
        <taxon>Eukaryota</taxon>
        <taxon>Metazoa</taxon>
        <taxon>Ecdysozoa</taxon>
        <taxon>Arthropoda</taxon>
        <taxon>Crustacea</taxon>
        <taxon>Multicrustacea</taxon>
        <taxon>Hexanauplia</taxon>
        <taxon>Copepoda</taxon>
        <taxon>Harpacticoida</taxon>
        <taxon>Harpacticidae</taxon>
        <taxon>Tigriopus</taxon>
    </lineage>
</organism>
<dbReference type="GO" id="GO:0008270">
    <property type="term" value="F:zinc ion binding"/>
    <property type="evidence" value="ECO:0007669"/>
    <property type="project" value="InterPro"/>
</dbReference>
<dbReference type="InterPro" id="IPR050821">
    <property type="entry name" value="Cytosolic_carboxypeptidase"/>
</dbReference>
<dbReference type="OMA" id="FWVDNDD"/>
<dbReference type="EMBL" id="VCGU01000001">
    <property type="protein sequence ID" value="TRY80265.1"/>
    <property type="molecule type" value="Genomic_DNA"/>
</dbReference>
<dbReference type="InterPro" id="IPR000834">
    <property type="entry name" value="Peptidase_M14"/>
</dbReference>
<dbReference type="PANTHER" id="PTHR12756:SF45">
    <property type="entry name" value="CYTOSOLIC CARBOXYPEPTIDASE NNA1"/>
    <property type="match status" value="1"/>
</dbReference>
<dbReference type="GO" id="GO:0006508">
    <property type="term" value="P:proteolysis"/>
    <property type="evidence" value="ECO:0007669"/>
    <property type="project" value="InterPro"/>
</dbReference>
<dbReference type="PROSITE" id="PS52035">
    <property type="entry name" value="PEPTIDASE_M14"/>
    <property type="match status" value="1"/>
</dbReference>
<accession>A0A553PRG2</accession>
<evidence type="ECO:0000256" key="3">
    <source>
        <dbReference type="PROSITE-ProRule" id="PRU01379"/>
    </source>
</evidence>
<comment type="cofactor">
    <cofactor evidence="1">
        <name>Zn(2+)</name>
        <dbReference type="ChEBI" id="CHEBI:29105"/>
    </cofactor>
</comment>
<comment type="caution">
    <text evidence="3">Lacks conserved residue(s) required for the propagation of feature annotation.</text>
</comment>
<proteinExistence type="inferred from homology"/>
<keyword evidence="6" id="KW-1185">Reference proteome</keyword>
<evidence type="ECO:0000256" key="1">
    <source>
        <dbReference type="ARBA" id="ARBA00001947"/>
    </source>
</evidence>
<feature type="domain" description="Peptidase M14" evidence="4">
    <location>
        <begin position="204"/>
        <end position="306"/>
    </location>
</feature>
<dbReference type="STRING" id="6832.A0A553PRG2"/>
<reference evidence="5 6" key="1">
    <citation type="journal article" date="2018" name="Nat. Ecol. Evol.">
        <title>Genomic signatures of mitonuclear coevolution across populations of Tigriopus californicus.</title>
        <authorList>
            <person name="Barreto F.S."/>
            <person name="Watson E.T."/>
            <person name="Lima T.G."/>
            <person name="Willett C.S."/>
            <person name="Edmands S."/>
            <person name="Li W."/>
            <person name="Burton R.S."/>
        </authorList>
    </citation>
    <scope>NUCLEOTIDE SEQUENCE [LARGE SCALE GENOMIC DNA]</scope>
    <source>
        <strain evidence="5 6">San Diego</strain>
    </source>
</reference>
<dbReference type="PANTHER" id="PTHR12756">
    <property type="entry name" value="CYTOSOLIC CARBOXYPEPTIDASE"/>
    <property type="match status" value="1"/>
</dbReference>